<proteinExistence type="inferred from homology"/>
<evidence type="ECO:0000256" key="8">
    <source>
        <dbReference type="ARBA" id="ARBA00044084"/>
    </source>
</evidence>
<dbReference type="SUPFAM" id="SSF54495">
    <property type="entry name" value="UBC-like"/>
    <property type="match status" value="1"/>
</dbReference>
<comment type="catalytic activity">
    <reaction evidence="6">
        <text>[E1 NEDD8-activating enzyme]-S-[NEDD8 protein]-yl-L-cysteine + [E2 NEDD8-conjugating enzyme]-L-cysteine = [E1 NEDD8-activating enzyme]-L-cysteine + [E2 NEDD8-conjugating enzyme]-S-[NEDD8-protein]-yl-L-cysteine.</text>
        <dbReference type="EC" id="2.3.2.34"/>
    </reaction>
</comment>
<feature type="active site" description="Glycyl thioester intermediate" evidence="12">
    <location>
        <position position="105"/>
    </location>
</feature>
<dbReference type="JaponicusDB" id="SJAG_01018">
    <property type="gene designation" value="ubc12"/>
</dbReference>
<evidence type="ECO:0000256" key="9">
    <source>
        <dbReference type="ARBA" id="ARBA00044092"/>
    </source>
</evidence>
<dbReference type="InterPro" id="IPR000608">
    <property type="entry name" value="UBC"/>
</dbReference>
<evidence type="ECO:0000256" key="12">
    <source>
        <dbReference type="PROSITE-ProRule" id="PRU10133"/>
    </source>
</evidence>
<dbReference type="HOGENOM" id="CLU_030988_6_0_1"/>
<dbReference type="InterPro" id="IPR016135">
    <property type="entry name" value="UBQ-conjugating_enzyme/RWD"/>
</dbReference>
<dbReference type="GO" id="GO:0005829">
    <property type="term" value="C:cytosol"/>
    <property type="evidence" value="ECO:0000318"/>
    <property type="project" value="GO_Central"/>
</dbReference>
<keyword evidence="5 13" id="KW-0067">ATP-binding</keyword>
<dbReference type="GO" id="GO:0005634">
    <property type="term" value="C:nucleus"/>
    <property type="evidence" value="ECO:0000318"/>
    <property type="project" value="GO_Central"/>
</dbReference>
<evidence type="ECO:0000313" key="17">
    <source>
        <dbReference type="Proteomes" id="UP000001744"/>
    </source>
</evidence>
<dbReference type="GO" id="GO:0045116">
    <property type="term" value="P:protein neddylation"/>
    <property type="evidence" value="ECO:0000318"/>
    <property type="project" value="GO_Central"/>
</dbReference>
<reference evidence="15 17" key="1">
    <citation type="journal article" date="2011" name="Science">
        <title>Comparative functional genomics of the fission yeasts.</title>
        <authorList>
            <person name="Rhind N."/>
            <person name="Chen Z."/>
            <person name="Yassour M."/>
            <person name="Thompson D.A."/>
            <person name="Haas B.J."/>
            <person name="Habib N."/>
            <person name="Wapinski I."/>
            <person name="Roy S."/>
            <person name="Lin M.F."/>
            <person name="Heiman D.I."/>
            <person name="Young S.K."/>
            <person name="Furuya K."/>
            <person name="Guo Y."/>
            <person name="Pidoux A."/>
            <person name="Chen H.M."/>
            <person name="Robbertse B."/>
            <person name="Goldberg J.M."/>
            <person name="Aoki K."/>
            <person name="Bayne E.H."/>
            <person name="Berlin A.M."/>
            <person name="Desjardins C.A."/>
            <person name="Dobbs E."/>
            <person name="Dukaj L."/>
            <person name="Fan L."/>
            <person name="FitzGerald M.G."/>
            <person name="French C."/>
            <person name="Gujja S."/>
            <person name="Hansen K."/>
            <person name="Keifenheim D."/>
            <person name="Levin J.Z."/>
            <person name="Mosher R.A."/>
            <person name="Mueller C.A."/>
            <person name="Pfiffner J."/>
            <person name="Priest M."/>
            <person name="Russ C."/>
            <person name="Smialowska A."/>
            <person name="Swoboda P."/>
            <person name="Sykes S.M."/>
            <person name="Vaughn M."/>
            <person name="Vengrova S."/>
            <person name="Yoder R."/>
            <person name="Zeng Q."/>
            <person name="Allshire R."/>
            <person name="Baulcombe D."/>
            <person name="Birren B.W."/>
            <person name="Brown W."/>
            <person name="Ekwall K."/>
            <person name="Kellis M."/>
            <person name="Leatherwood J."/>
            <person name="Levin H."/>
            <person name="Margalit H."/>
            <person name="Martienssen R."/>
            <person name="Nieduszynski C.A."/>
            <person name="Spatafora J.W."/>
            <person name="Friedman N."/>
            <person name="Dalgaard J.Z."/>
            <person name="Baumann P."/>
            <person name="Niki H."/>
            <person name="Regev A."/>
            <person name="Nusbaum C."/>
        </authorList>
    </citation>
    <scope>NUCLEOTIDE SEQUENCE [LARGE SCALE GENOMIC DNA]</scope>
    <source>
        <strain evidence="17">yFS275 / FY16936</strain>
    </source>
</reference>
<dbReference type="EC" id="2.3.2.34" evidence="7"/>
<dbReference type="FunFam" id="3.10.110.10:FF:000005">
    <property type="entry name" value="NEDD8-conjugating enzyme Ubc12"/>
    <property type="match status" value="1"/>
</dbReference>
<dbReference type="InterPro" id="IPR023313">
    <property type="entry name" value="UBQ-conjugating_AS"/>
</dbReference>
<dbReference type="Proteomes" id="UP000001744">
    <property type="component" value="Unassembled WGS sequence"/>
</dbReference>
<evidence type="ECO:0000313" key="16">
    <source>
        <dbReference type="JaponicusDB" id="SJAG_01018"/>
    </source>
</evidence>
<dbReference type="Gene3D" id="3.10.110.10">
    <property type="entry name" value="Ubiquitin Conjugating Enzyme"/>
    <property type="match status" value="1"/>
</dbReference>
<comment type="similarity">
    <text evidence="13">Belongs to the ubiquitin-conjugating enzyme family.</text>
</comment>
<dbReference type="VEuPathDB" id="FungiDB:SJAG_01018"/>
<evidence type="ECO:0000256" key="10">
    <source>
        <dbReference type="ARBA" id="ARBA00044279"/>
    </source>
</evidence>
<evidence type="ECO:0000256" key="7">
    <source>
        <dbReference type="ARBA" id="ARBA00044047"/>
    </source>
</evidence>
<accession>B6JX93</accession>
<keyword evidence="17" id="KW-1185">Reference proteome</keyword>
<dbReference type="RefSeq" id="XP_002172287.1">
    <property type="nucleotide sequence ID" value="XM_002172251.1"/>
</dbReference>
<sequence length="178" mass="19855">MRKIWELKKKMAEKERLSGGVNASQIRIQKDVTELELPSTMKAEWPNPADLSDLVLYIAPDEGFYKGGVFKFSVKIGANYPHEPPKVKCLNKIYHPNIDTSGNVCLNILRQEWNPVLNLNSVFVGLQFLFLAPNPDDPLNKDAAFDLKSTPADFAHRVSSSMNGGRIGGAVYDNVLTH</sequence>
<dbReference type="OMA" id="CQVDFPD"/>
<dbReference type="PROSITE" id="PS50127">
    <property type="entry name" value="UBC_2"/>
    <property type="match status" value="1"/>
</dbReference>
<evidence type="ECO:0000256" key="5">
    <source>
        <dbReference type="ARBA" id="ARBA00022840"/>
    </source>
</evidence>
<keyword evidence="3 13" id="KW-0547">Nucleotide-binding</keyword>
<dbReference type="GO" id="GO:0005524">
    <property type="term" value="F:ATP binding"/>
    <property type="evidence" value="ECO:0007669"/>
    <property type="project" value="UniProtKB-UniRule"/>
</dbReference>
<dbReference type="GO" id="GO:0019788">
    <property type="term" value="F:NEDD8 transferase activity"/>
    <property type="evidence" value="ECO:0000318"/>
    <property type="project" value="GO_Central"/>
</dbReference>
<evidence type="ECO:0000259" key="14">
    <source>
        <dbReference type="PROSITE" id="PS50127"/>
    </source>
</evidence>
<dbReference type="GO" id="GO:0061654">
    <property type="term" value="F:NEDD8 conjugating enzyme activity"/>
    <property type="evidence" value="ECO:0007669"/>
    <property type="project" value="UniProtKB-EC"/>
</dbReference>
<evidence type="ECO:0000256" key="4">
    <source>
        <dbReference type="ARBA" id="ARBA00022786"/>
    </source>
</evidence>
<evidence type="ECO:0000256" key="3">
    <source>
        <dbReference type="ARBA" id="ARBA00022741"/>
    </source>
</evidence>
<evidence type="ECO:0000256" key="11">
    <source>
        <dbReference type="ARBA" id="ARBA00044315"/>
    </source>
</evidence>
<protein>
    <recommendedName>
        <fullName evidence="9">NEDD8-conjugating enzyme UBC12</fullName>
        <ecNumber evidence="7">2.3.2.34</ecNumber>
    </recommendedName>
    <alternativeName>
        <fullName evidence="8">NEDD8-conjugating enzyme Ubc12</fullName>
    </alternativeName>
    <alternativeName>
        <fullName evidence="10">RUB1-conjugating enzyme</fullName>
    </alternativeName>
    <alternativeName>
        <fullName evidence="11">Ubiquitin carrier protein 12</fullName>
    </alternativeName>
</protein>
<dbReference type="OrthoDB" id="10249039at2759"/>
<feature type="domain" description="UBC core" evidence="14">
    <location>
        <begin position="23"/>
        <end position="167"/>
    </location>
</feature>
<evidence type="ECO:0000256" key="1">
    <source>
        <dbReference type="ARBA" id="ARBA00005032"/>
    </source>
</evidence>
<dbReference type="AlphaFoldDB" id="B6JX93"/>
<evidence type="ECO:0000256" key="13">
    <source>
        <dbReference type="RuleBase" id="RU362109"/>
    </source>
</evidence>
<organism evidence="15 17">
    <name type="scientific">Schizosaccharomyces japonicus (strain yFS275 / FY16936)</name>
    <name type="common">Fission yeast</name>
    <dbReference type="NCBI Taxonomy" id="402676"/>
    <lineage>
        <taxon>Eukaryota</taxon>
        <taxon>Fungi</taxon>
        <taxon>Dikarya</taxon>
        <taxon>Ascomycota</taxon>
        <taxon>Taphrinomycotina</taxon>
        <taxon>Schizosaccharomycetes</taxon>
        <taxon>Schizosaccharomycetales</taxon>
        <taxon>Schizosaccharomycetaceae</taxon>
        <taxon>Schizosaccharomyces</taxon>
    </lineage>
</organism>
<dbReference type="STRING" id="402676.B6JX93"/>
<comment type="pathway">
    <text evidence="1">Protein modification; protein neddylation.</text>
</comment>
<dbReference type="GeneID" id="7048264"/>
<name>B6JX93_SCHJY</name>
<gene>
    <name evidence="16" type="primary">ubc12</name>
    <name evidence="15" type="ORF">SJAG_01018</name>
</gene>
<dbReference type="EMBL" id="KE651166">
    <property type="protein sequence ID" value="EEB05994.1"/>
    <property type="molecule type" value="Genomic_DNA"/>
</dbReference>
<evidence type="ECO:0000256" key="6">
    <source>
        <dbReference type="ARBA" id="ARBA00043698"/>
    </source>
</evidence>
<dbReference type="Pfam" id="PF00179">
    <property type="entry name" value="UQ_con"/>
    <property type="match status" value="1"/>
</dbReference>
<dbReference type="PANTHER" id="PTHR24068">
    <property type="entry name" value="UBIQUITIN-CONJUGATING ENZYME E2"/>
    <property type="match status" value="1"/>
</dbReference>
<dbReference type="PROSITE" id="PS00183">
    <property type="entry name" value="UBC_1"/>
    <property type="match status" value="1"/>
</dbReference>
<keyword evidence="2" id="KW-0808">Transferase</keyword>
<dbReference type="CDD" id="cd23794">
    <property type="entry name" value="UBCc_UBE2F_UBE2M"/>
    <property type="match status" value="1"/>
</dbReference>
<evidence type="ECO:0000256" key="2">
    <source>
        <dbReference type="ARBA" id="ARBA00022679"/>
    </source>
</evidence>
<evidence type="ECO:0000313" key="15">
    <source>
        <dbReference type="EMBL" id="EEB05994.1"/>
    </source>
</evidence>
<keyword evidence="4 13" id="KW-0833">Ubl conjugation pathway</keyword>
<dbReference type="eggNOG" id="KOG0420">
    <property type="taxonomic scope" value="Eukaryota"/>
</dbReference>
<dbReference type="SMART" id="SM00212">
    <property type="entry name" value="UBCc"/>
    <property type="match status" value="1"/>
</dbReference>